<feature type="region of interest" description="Disordered" evidence="21">
    <location>
        <begin position="1"/>
        <end position="35"/>
    </location>
</feature>
<dbReference type="SUPFAM" id="SSF140984">
    <property type="entry name" value="PTPA-like"/>
    <property type="match status" value="1"/>
</dbReference>
<dbReference type="GO" id="GO:0000139">
    <property type="term" value="C:Golgi membrane"/>
    <property type="evidence" value="ECO:0007669"/>
    <property type="project" value="UniProtKB-SubCell"/>
</dbReference>
<keyword evidence="7 20" id="KW-0963">Cytoplasm</keyword>
<evidence type="ECO:0000256" key="13">
    <source>
        <dbReference type="ARBA" id="ARBA00023034"/>
    </source>
</evidence>
<dbReference type="EC" id="5.2.1.8" evidence="6 20"/>
<name>A0A9W9YFZ7_9CNID</name>
<evidence type="ECO:0000256" key="9">
    <source>
        <dbReference type="ARBA" id="ARBA00022679"/>
    </source>
</evidence>
<dbReference type="FunFam" id="1.20.120.1150:FF:000002">
    <property type="entry name" value="Serine/threonine-protein phosphatase 2A activator"/>
    <property type="match status" value="1"/>
</dbReference>
<comment type="similarity">
    <text evidence="5 20">Belongs to the PTPA-type PPIase family.</text>
</comment>
<comment type="caution">
    <text evidence="22">The sequence shown here is derived from an EMBL/GenBank/DDBJ whole genome shotgun (WGS) entry which is preliminary data.</text>
</comment>
<feature type="region of interest" description="Disordered" evidence="21">
    <location>
        <begin position="334"/>
        <end position="355"/>
    </location>
</feature>
<dbReference type="GO" id="GO:0008160">
    <property type="term" value="F:protein tyrosine phosphatase activator activity"/>
    <property type="evidence" value="ECO:0007669"/>
    <property type="project" value="TreeGrafter"/>
</dbReference>
<evidence type="ECO:0000256" key="21">
    <source>
        <dbReference type="SAM" id="MobiDB-lite"/>
    </source>
</evidence>
<evidence type="ECO:0000256" key="12">
    <source>
        <dbReference type="ARBA" id="ARBA00022989"/>
    </source>
</evidence>
<dbReference type="PANTHER" id="PTHR10012:SF0">
    <property type="entry name" value="SERINE_THREONINE-PROTEIN PHOSPHATASE 2A ACTIVATOR"/>
    <property type="match status" value="1"/>
</dbReference>
<dbReference type="Proteomes" id="UP001163046">
    <property type="component" value="Unassembled WGS sequence"/>
</dbReference>
<comment type="similarity">
    <text evidence="4">Belongs to the glycosyltransferase 31 family.</text>
</comment>
<dbReference type="AlphaFoldDB" id="A0A9W9YFZ7"/>
<feature type="compositionally biased region" description="Low complexity" evidence="21">
    <location>
        <begin position="1"/>
        <end position="12"/>
    </location>
</feature>
<keyword evidence="11" id="KW-0735">Signal-anchor</keyword>
<keyword evidence="10" id="KW-0812">Transmembrane</keyword>
<keyword evidence="17 20" id="KW-0413">Isomerase</keyword>
<comment type="function">
    <text evidence="20">PPIases accelerate the folding of proteins. It catalyzes the cis-trans isomerization of proline imidic peptide bonds in oligopeptides.</text>
</comment>
<keyword evidence="9" id="KW-0808">Transferase</keyword>
<protein>
    <recommendedName>
        <fullName evidence="18 20">Serine/threonine-protein phosphatase 2A activator</fullName>
        <ecNumber evidence="6 20">5.2.1.8</ecNumber>
    </recommendedName>
    <alternativeName>
        <fullName evidence="19 20">Phosphotyrosyl phosphatase activator</fullName>
    </alternativeName>
</protein>
<dbReference type="InterPro" id="IPR037218">
    <property type="entry name" value="PTPA_sf"/>
</dbReference>
<accession>A0A9W9YFZ7</accession>
<evidence type="ECO:0000313" key="23">
    <source>
        <dbReference type="Proteomes" id="UP001163046"/>
    </source>
</evidence>
<comment type="subcellular location">
    <subcellularLocation>
        <location evidence="3 20">Cytoplasm</location>
    </subcellularLocation>
    <subcellularLocation>
        <location evidence="2">Golgi apparatus membrane</location>
        <topology evidence="2">Single-pass type II membrane protein</topology>
    </subcellularLocation>
</comment>
<sequence>MSSTSNTTSSSSFYKVESKQESENETPPRTTTVPPYWKPLKHKTTLITNRTCAQNYSLLILVSSAPGNLQRRNDIRKTWAFESTFKPRWTTVFLVAQSRIQAISNSLLEEDEVYGDLVRADYYDHYWNQTLKIQMGFEWATRYCKFAFLLKTDDDVFVNAAGVLSFLSEPTTPKKQLYTGNHNKKPYVQRAGKWKVTTDEYSETRYPNYCPGFGFVLSHDVVVSFVKAFDFVPYFRLDDVYVGVLSFLSEPTTPEGMLYAGEHRISPPVARDGKWEVTIEEYNDTHYPDFCPGFGYVLSWDVVVSFVKAFDFVPYFRLDDVYVDLLNPLRRARTSGYEKPSQHNPSPSTHPTTYPTTQEQFTLYKMAASEQAPVFVEPKREILTQGDLAKWEKSQAYSDFLGFILTLNDAVKGKTMSGDCHVSEASKKLIAMLETMDTWIDKIPPIDQPQRFGNKAFRTWCNRLEETVDTLMQALLPEKFIGASTELAAYIKDGFGNKTRIDYGTGHEACFVAFLCCLFKLRVLDQSDCVSIVFKVFQRYLELMRRLQLTYMMEPAGSQGVWGLDDFQFLPFIFGSSQLIGHPDIEPKELAQPTVVECHCKDYMFLDCIKFIFKAKTGPFAEHSNVLWGISSVKTWDKVNSGLIKMYKAQVLSKFPVIQHFVFGTLLSIQEAEVFKKPL</sequence>
<evidence type="ECO:0000256" key="6">
    <source>
        <dbReference type="ARBA" id="ARBA00013194"/>
    </source>
</evidence>
<dbReference type="GO" id="GO:0003755">
    <property type="term" value="F:peptidyl-prolyl cis-trans isomerase activity"/>
    <property type="evidence" value="ECO:0007669"/>
    <property type="project" value="UniProtKB-KW"/>
</dbReference>
<gene>
    <name evidence="22" type="primary">PPP2R4</name>
    <name evidence="22" type="ORF">OS493_005952</name>
</gene>
<evidence type="ECO:0000256" key="11">
    <source>
        <dbReference type="ARBA" id="ARBA00022968"/>
    </source>
</evidence>
<keyword evidence="16" id="KW-0325">Glycoprotein</keyword>
<evidence type="ECO:0000256" key="19">
    <source>
        <dbReference type="ARBA" id="ARBA00044820"/>
    </source>
</evidence>
<dbReference type="OrthoDB" id="16120at2759"/>
<evidence type="ECO:0000256" key="7">
    <source>
        <dbReference type="ARBA" id="ARBA00022490"/>
    </source>
</evidence>
<dbReference type="Pfam" id="PF01762">
    <property type="entry name" value="Galactosyl_T"/>
    <property type="match status" value="2"/>
</dbReference>
<keyword evidence="15" id="KW-0472">Membrane</keyword>
<dbReference type="Gene3D" id="1.20.120.1150">
    <property type="match status" value="1"/>
</dbReference>
<proteinExistence type="inferred from homology"/>
<evidence type="ECO:0000256" key="3">
    <source>
        <dbReference type="ARBA" id="ARBA00004496"/>
    </source>
</evidence>
<keyword evidence="14 20" id="KW-0697">Rotamase</keyword>
<keyword evidence="12" id="KW-1133">Transmembrane helix</keyword>
<reference evidence="22" key="1">
    <citation type="submission" date="2023-01" db="EMBL/GenBank/DDBJ databases">
        <title>Genome assembly of the deep-sea coral Lophelia pertusa.</title>
        <authorList>
            <person name="Herrera S."/>
            <person name="Cordes E."/>
        </authorList>
    </citation>
    <scope>NUCLEOTIDE SEQUENCE</scope>
    <source>
        <strain evidence="22">USNM1676648</strain>
        <tissue evidence="22">Polyp</tissue>
    </source>
</reference>
<evidence type="ECO:0000256" key="1">
    <source>
        <dbReference type="ARBA" id="ARBA00000971"/>
    </source>
</evidence>
<dbReference type="PANTHER" id="PTHR10012">
    <property type="entry name" value="SERINE/THREONINE-PROTEIN PHOSPHATASE 2A REGULATORY SUBUNIT B"/>
    <property type="match status" value="1"/>
</dbReference>
<dbReference type="CDD" id="cd04087">
    <property type="entry name" value="PTPA"/>
    <property type="match status" value="1"/>
</dbReference>
<dbReference type="InterPro" id="IPR004327">
    <property type="entry name" value="Phstyr_phstse_ac"/>
</dbReference>
<evidence type="ECO:0000256" key="5">
    <source>
        <dbReference type="ARBA" id="ARBA00011019"/>
    </source>
</evidence>
<dbReference type="GO" id="GO:0005634">
    <property type="term" value="C:nucleus"/>
    <property type="evidence" value="ECO:0007669"/>
    <property type="project" value="TreeGrafter"/>
</dbReference>
<evidence type="ECO:0000313" key="22">
    <source>
        <dbReference type="EMBL" id="KAJ7339552.1"/>
    </source>
</evidence>
<evidence type="ECO:0000256" key="2">
    <source>
        <dbReference type="ARBA" id="ARBA00004323"/>
    </source>
</evidence>
<dbReference type="GO" id="GO:0000159">
    <property type="term" value="C:protein phosphatase type 2A complex"/>
    <property type="evidence" value="ECO:0007669"/>
    <property type="project" value="TreeGrafter"/>
</dbReference>
<keyword evidence="13" id="KW-0333">Golgi apparatus</keyword>
<evidence type="ECO:0000256" key="20">
    <source>
        <dbReference type="RuleBase" id="RU361210"/>
    </source>
</evidence>
<organism evidence="22 23">
    <name type="scientific">Desmophyllum pertusum</name>
    <dbReference type="NCBI Taxonomy" id="174260"/>
    <lineage>
        <taxon>Eukaryota</taxon>
        <taxon>Metazoa</taxon>
        <taxon>Cnidaria</taxon>
        <taxon>Anthozoa</taxon>
        <taxon>Hexacorallia</taxon>
        <taxon>Scleractinia</taxon>
        <taxon>Caryophylliina</taxon>
        <taxon>Caryophylliidae</taxon>
        <taxon>Desmophyllum</taxon>
    </lineage>
</organism>
<evidence type="ECO:0000256" key="10">
    <source>
        <dbReference type="ARBA" id="ARBA00022692"/>
    </source>
</evidence>
<evidence type="ECO:0000256" key="8">
    <source>
        <dbReference type="ARBA" id="ARBA00022676"/>
    </source>
</evidence>
<dbReference type="GO" id="GO:0007052">
    <property type="term" value="P:mitotic spindle organization"/>
    <property type="evidence" value="ECO:0007669"/>
    <property type="project" value="TreeGrafter"/>
</dbReference>
<evidence type="ECO:0000256" key="16">
    <source>
        <dbReference type="ARBA" id="ARBA00023180"/>
    </source>
</evidence>
<dbReference type="Gene3D" id="3.90.550.50">
    <property type="match status" value="1"/>
</dbReference>
<dbReference type="FunFam" id="3.90.550.50:FF:000001">
    <property type="entry name" value="Hexosyltransferase"/>
    <property type="match status" value="1"/>
</dbReference>
<keyword evidence="23" id="KW-1185">Reference proteome</keyword>
<evidence type="ECO:0000256" key="14">
    <source>
        <dbReference type="ARBA" id="ARBA00023110"/>
    </source>
</evidence>
<comment type="catalytic activity">
    <reaction evidence="1 20">
        <text>[protein]-peptidylproline (omega=180) = [protein]-peptidylproline (omega=0)</text>
        <dbReference type="Rhea" id="RHEA:16237"/>
        <dbReference type="Rhea" id="RHEA-COMP:10747"/>
        <dbReference type="Rhea" id="RHEA-COMP:10748"/>
        <dbReference type="ChEBI" id="CHEBI:83833"/>
        <dbReference type="ChEBI" id="CHEBI:83834"/>
        <dbReference type="EC" id="5.2.1.8"/>
    </reaction>
</comment>
<evidence type="ECO:0000256" key="15">
    <source>
        <dbReference type="ARBA" id="ARBA00023136"/>
    </source>
</evidence>
<dbReference type="Pfam" id="PF03095">
    <property type="entry name" value="PTPA"/>
    <property type="match status" value="1"/>
</dbReference>
<dbReference type="InterPro" id="IPR043170">
    <property type="entry name" value="PTPA_C_lid"/>
</dbReference>
<keyword evidence="8" id="KW-0328">Glycosyltransferase</keyword>
<dbReference type="GO" id="GO:0016758">
    <property type="term" value="F:hexosyltransferase activity"/>
    <property type="evidence" value="ECO:0007669"/>
    <property type="project" value="InterPro"/>
</dbReference>
<dbReference type="InterPro" id="IPR002659">
    <property type="entry name" value="Glyco_trans_31"/>
</dbReference>
<feature type="compositionally biased region" description="Low complexity" evidence="21">
    <location>
        <begin position="342"/>
        <end position="355"/>
    </location>
</feature>
<evidence type="ECO:0000256" key="18">
    <source>
        <dbReference type="ARBA" id="ARBA00044786"/>
    </source>
</evidence>
<evidence type="ECO:0000256" key="4">
    <source>
        <dbReference type="ARBA" id="ARBA00008661"/>
    </source>
</evidence>
<dbReference type="EMBL" id="MU827779">
    <property type="protein sequence ID" value="KAJ7339552.1"/>
    <property type="molecule type" value="Genomic_DNA"/>
</dbReference>
<evidence type="ECO:0000256" key="17">
    <source>
        <dbReference type="ARBA" id="ARBA00023235"/>
    </source>
</evidence>